<organism evidence="1 2">
    <name type="scientific">Sphingomicrobium sediminis</name>
    <dbReference type="NCBI Taxonomy" id="2950949"/>
    <lineage>
        <taxon>Bacteria</taxon>
        <taxon>Pseudomonadati</taxon>
        <taxon>Pseudomonadota</taxon>
        <taxon>Alphaproteobacteria</taxon>
        <taxon>Sphingomonadales</taxon>
        <taxon>Sphingomonadaceae</taxon>
        <taxon>Sphingomicrobium</taxon>
    </lineage>
</organism>
<evidence type="ECO:0000313" key="2">
    <source>
        <dbReference type="Proteomes" id="UP001155128"/>
    </source>
</evidence>
<dbReference type="RefSeq" id="WP_252111423.1">
    <property type="nucleotide sequence ID" value="NZ_JAMSHT010000001.1"/>
</dbReference>
<dbReference type="Proteomes" id="UP001155128">
    <property type="component" value="Unassembled WGS sequence"/>
</dbReference>
<accession>A0A9X2EF09</accession>
<name>A0A9X2EF09_9SPHN</name>
<sequence>MWALIAMLALQEVPSDLIDAALTAPPPPPDFTSYDVAPPRCDDGEASEEQRAALAAYDFLIGDYAVTGHIWQGSGWSPPRPGAQPSRWNGYYGLGGTAIFDEWFTTDPGTDPDTNRGINIRMVKPDGDWAMSWIASPGYGVQSLTASEGEDGWLRMVQEYPERPGFEAVFVRINDNRWGRIHMQPNPNGEGVTPILLVATRLPCAST</sequence>
<evidence type="ECO:0000313" key="1">
    <source>
        <dbReference type="EMBL" id="MCM8556327.1"/>
    </source>
</evidence>
<comment type="caution">
    <text evidence="1">The sequence shown here is derived from an EMBL/GenBank/DDBJ whole genome shotgun (WGS) entry which is preliminary data.</text>
</comment>
<gene>
    <name evidence="1" type="ORF">NDO55_00640</name>
</gene>
<dbReference type="EMBL" id="JAMSHT010000001">
    <property type="protein sequence ID" value="MCM8556327.1"/>
    <property type="molecule type" value="Genomic_DNA"/>
</dbReference>
<keyword evidence="2" id="KW-1185">Reference proteome</keyword>
<reference evidence="1" key="1">
    <citation type="submission" date="2022-06" db="EMBL/GenBank/DDBJ databases">
        <title>Sphingomicrobium sedimins sp. nov., a marine bacterium isolated from tidal flat.</title>
        <authorList>
            <person name="Kim C.-H."/>
            <person name="Yoo Y."/>
            <person name="Kim J.-J."/>
        </authorList>
    </citation>
    <scope>NUCLEOTIDE SEQUENCE</scope>
    <source>
        <strain evidence="1">GRR-S6-50</strain>
    </source>
</reference>
<dbReference type="AlphaFoldDB" id="A0A9X2EF09"/>
<proteinExistence type="predicted"/>
<protein>
    <submittedName>
        <fullName evidence="1">Uncharacterized protein</fullName>
    </submittedName>
</protein>